<reference evidence="4 5" key="1">
    <citation type="submission" date="2023-07" db="EMBL/GenBank/DDBJ databases">
        <title>Pathogenic bacteria of pear tree diseases.</title>
        <authorList>
            <person name="Zhang Z."/>
            <person name="He L."/>
            <person name="Huang R."/>
        </authorList>
    </citation>
    <scope>NUCLEOTIDE SEQUENCE [LARGE SCALE GENOMIC DNA]</scope>
    <source>
        <strain evidence="4 5">DE2</strain>
    </source>
</reference>
<dbReference type="KEGG" id="epi:Q3V30_17475"/>
<evidence type="ECO:0000256" key="2">
    <source>
        <dbReference type="ARBA" id="ARBA00022679"/>
    </source>
</evidence>
<dbReference type="Gene3D" id="3.90.550.10">
    <property type="entry name" value="Spore Coat Polysaccharide Biosynthesis Protein SpsA, Chain A"/>
    <property type="match status" value="1"/>
</dbReference>
<keyword evidence="3" id="KW-0479">Metal-binding</keyword>
<dbReference type="AlphaFoldDB" id="A0AA50HPV2"/>
<keyword evidence="5" id="KW-1185">Reference proteome</keyword>
<dbReference type="InterPro" id="IPR002495">
    <property type="entry name" value="Glyco_trans_8"/>
</dbReference>
<protein>
    <submittedName>
        <fullName evidence="4">Glycosyltransferase family 8 protein</fullName>
        <ecNumber evidence="4">2.-.-.-</ecNumber>
    </submittedName>
</protein>
<dbReference type="SUPFAM" id="SSF53448">
    <property type="entry name" value="Nucleotide-diphospho-sugar transferases"/>
    <property type="match status" value="1"/>
</dbReference>
<dbReference type="RefSeq" id="WP_306207890.1">
    <property type="nucleotide sequence ID" value="NZ_CP132353.1"/>
</dbReference>
<dbReference type="GO" id="GO:0016757">
    <property type="term" value="F:glycosyltransferase activity"/>
    <property type="evidence" value="ECO:0007669"/>
    <property type="project" value="UniProtKB-KW"/>
</dbReference>
<dbReference type="Proteomes" id="UP001228139">
    <property type="component" value="Chromosome"/>
</dbReference>
<keyword evidence="2 4" id="KW-0808">Transferase</keyword>
<dbReference type="CDD" id="cd04194">
    <property type="entry name" value="GT8_A4GalT_like"/>
    <property type="match status" value="1"/>
</dbReference>
<evidence type="ECO:0000256" key="3">
    <source>
        <dbReference type="ARBA" id="ARBA00022723"/>
    </source>
</evidence>
<proteinExistence type="predicted"/>
<name>A0AA50HPV2_9GAMM</name>
<dbReference type="PANTHER" id="PTHR13778:SF47">
    <property type="entry name" value="LIPOPOLYSACCHARIDE 1,3-GALACTOSYLTRANSFERASE"/>
    <property type="match status" value="1"/>
</dbReference>
<dbReference type="InterPro" id="IPR029044">
    <property type="entry name" value="Nucleotide-diphossugar_trans"/>
</dbReference>
<evidence type="ECO:0000313" key="4">
    <source>
        <dbReference type="EMBL" id="WLS78233.1"/>
    </source>
</evidence>
<dbReference type="EMBL" id="CP132353">
    <property type="protein sequence ID" value="WLS78233.1"/>
    <property type="molecule type" value="Genomic_DNA"/>
</dbReference>
<dbReference type="EC" id="2.-.-.-" evidence="4"/>
<evidence type="ECO:0000313" key="5">
    <source>
        <dbReference type="Proteomes" id="UP001228139"/>
    </source>
</evidence>
<accession>A0AA50HPV2</accession>
<organism evidence="4 5">
    <name type="scientific">Erwinia pyri</name>
    <dbReference type="NCBI Taxonomy" id="3062598"/>
    <lineage>
        <taxon>Bacteria</taxon>
        <taxon>Pseudomonadati</taxon>
        <taxon>Pseudomonadota</taxon>
        <taxon>Gammaproteobacteria</taxon>
        <taxon>Enterobacterales</taxon>
        <taxon>Erwiniaceae</taxon>
        <taxon>Erwinia</taxon>
    </lineage>
</organism>
<gene>
    <name evidence="4" type="ORF">Q3V30_17475</name>
</gene>
<dbReference type="Pfam" id="PF01501">
    <property type="entry name" value="Glyco_transf_8"/>
    <property type="match status" value="1"/>
</dbReference>
<keyword evidence="1" id="KW-0328">Glycosyltransferase</keyword>
<sequence>MNKHDLVKERIVYADNKNFVADINILFTTDKRYLTYCGVCLFSIAQMNPELNLTFHIFTDEYSKLFPASFFTDHPNISVVIYLLNNKVFDGLQVYDFYPKSIYYRVVASTILHDEVSQLLYLDCDIVCNGSIKPLLAIDMADYTIAAVQDKGMNKEYLTYLGLAREKKYFNSGVMMINTKAWRDHGVTEQFFVKIKDKKYTFPDQDCLNIILDDEVFFLEQEYNFIPKNKSTQKKPVFIHYAGQTKPWSISIEETGYNKNYIDMYRRSPWKDVPLEPPKKAFESFHYAKKLLHKKQPVLASWWLTVSTYQFIAKKLRSKTV</sequence>
<dbReference type="GO" id="GO:0046872">
    <property type="term" value="F:metal ion binding"/>
    <property type="evidence" value="ECO:0007669"/>
    <property type="project" value="UniProtKB-KW"/>
</dbReference>
<dbReference type="InterPro" id="IPR050748">
    <property type="entry name" value="Glycosyltrans_8_dom-fam"/>
</dbReference>
<dbReference type="PANTHER" id="PTHR13778">
    <property type="entry name" value="GLYCOSYLTRANSFERASE 8 DOMAIN-CONTAINING PROTEIN"/>
    <property type="match status" value="1"/>
</dbReference>
<evidence type="ECO:0000256" key="1">
    <source>
        <dbReference type="ARBA" id="ARBA00022676"/>
    </source>
</evidence>